<dbReference type="AlphaFoldDB" id="A0A378MCT9"/>
<dbReference type="EMBL" id="UGPG01000001">
    <property type="protein sequence ID" value="STY43644.1"/>
    <property type="molecule type" value="Genomic_DNA"/>
</dbReference>
<name>A0A378MCT9_LISGR</name>
<organism evidence="1 2">
    <name type="scientific">Listeria grayi</name>
    <name type="common">Listeria murrayi</name>
    <dbReference type="NCBI Taxonomy" id="1641"/>
    <lineage>
        <taxon>Bacteria</taxon>
        <taxon>Bacillati</taxon>
        <taxon>Bacillota</taxon>
        <taxon>Bacilli</taxon>
        <taxon>Bacillales</taxon>
        <taxon>Listeriaceae</taxon>
        <taxon>Listeria</taxon>
    </lineage>
</organism>
<protein>
    <submittedName>
        <fullName evidence="1">Uncharacterized protein</fullName>
    </submittedName>
</protein>
<accession>A0A378MCT9</accession>
<dbReference type="RefSeq" id="WP_003755196.1">
    <property type="nucleotide sequence ID" value="NZ_CABKNG010000001.1"/>
</dbReference>
<dbReference type="Pfam" id="PF19524">
    <property type="entry name" value="DUF6054"/>
    <property type="match status" value="1"/>
</dbReference>
<sequence>MPTRRYVVKSSVEETYQMIRLSQSMDSVVFKELRDFGDDKKMATIACEQYYIRTSNRIALFITIHNFSGVTEVTAISTGSSQSMLFKFDWGAAQNYLKTITDALKPVLISNKEKSPD</sequence>
<gene>
    <name evidence="1" type="ORF">NCTC10815_00945</name>
</gene>
<reference evidence="1 2" key="1">
    <citation type="submission" date="2018-06" db="EMBL/GenBank/DDBJ databases">
        <authorList>
            <consortium name="Pathogen Informatics"/>
            <person name="Doyle S."/>
        </authorList>
    </citation>
    <scope>NUCLEOTIDE SEQUENCE [LARGE SCALE GENOMIC DNA]</scope>
    <source>
        <strain evidence="2">NCTC 10815</strain>
    </source>
</reference>
<evidence type="ECO:0000313" key="1">
    <source>
        <dbReference type="EMBL" id="STY43644.1"/>
    </source>
</evidence>
<dbReference type="Proteomes" id="UP000254879">
    <property type="component" value="Unassembled WGS sequence"/>
</dbReference>
<evidence type="ECO:0000313" key="2">
    <source>
        <dbReference type="Proteomes" id="UP000254879"/>
    </source>
</evidence>
<dbReference type="InterPro" id="IPR046117">
    <property type="entry name" value="DUF6054"/>
</dbReference>
<proteinExistence type="predicted"/>